<dbReference type="Gene3D" id="2.60.40.2080">
    <property type="match status" value="1"/>
</dbReference>
<dbReference type="InterPro" id="IPR019019">
    <property type="entry name" value="H-type_lectin_domain"/>
</dbReference>
<protein>
    <submittedName>
        <fullName evidence="3">Putative h-type lectin domain-containing protein</fullName>
    </submittedName>
</protein>
<reference evidence="4" key="1">
    <citation type="journal article" date="2013" name="Genome Announc.">
        <title>Draft genome sequence of the grapevine dieback fungus Eutypa lata UCR-EL1.</title>
        <authorList>
            <person name="Blanco-Ulate B."/>
            <person name="Rolshausen P.E."/>
            <person name="Cantu D."/>
        </authorList>
    </citation>
    <scope>NUCLEOTIDE SEQUENCE [LARGE SCALE GENOMIC DNA]</scope>
    <source>
        <strain evidence="4">UCR-EL1</strain>
    </source>
</reference>
<evidence type="ECO:0000313" key="3">
    <source>
        <dbReference type="EMBL" id="EMR61277.1"/>
    </source>
</evidence>
<feature type="region of interest" description="Disordered" evidence="1">
    <location>
        <begin position="1"/>
        <end position="37"/>
    </location>
</feature>
<feature type="domain" description="H-type lectin" evidence="2">
    <location>
        <begin position="137"/>
        <end position="174"/>
    </location>
</feature>
<keyword evidence="3" id="KW-0430">Lectin</keyword>
<evidence type="ECO:0000313" key="4">
    <source>
        <dbReference type="Proteomes" id="UP000012174"/>
    </source>
</evidence>
<name>M7SAT5_EUTLA</name>
<dbReference type="Proteomes" id="UP000012174">
    <property type="component" value="Unassembled WGS sequence"/>
</dbReference>
<evidence type="ECO:0000259" key="2">
    <source>
        <dbReference type="Pfam" id="PF09458"/>
    </source>
</evidence>
<sequence length="180" mass="19549">MTPQGPIQQLRLLWPDGTGERDDQSSTADQECDDSDNIFPAPECQSCGKRGTPVRPQVIVNVLSTGGSSGGGVGVGVGAVGHVTPVPLLEAQVVELLRKVEHLSAQRAARELVVETGTWNTMDVRPWQKPEQSTKGRITFLRKFRFPPAVTTSICSLDASRSQNLRIKVYATDIIIKTVE</sequence>
<dbReference type="GO" id="GO:0030246">
    <property type="term" value="F:carbohydrate binding"/>
    <property type="evidence" value="ECO:0007669"/>
    <property type="project" value="UniProtKB-KW"/>
</dbReference>
<keyword evidence="4" id="KW-1185">Reference proteome</keyword>
<proteinExistence type="predicted"/>
<accession>M7SAT5</accession>
<dbReference type="OrthoDB" id="291007at2759"/>
<dbReference type="HOGENOM" id="CLU_1496205_0_0_1"/>
<gene>
    <name evidence="3" type="ORF">UCREL1_11792</name>
</gene>
<dbReference type="AlphaFoldDB" id="M7SAT5"/>
<dbReference type="InterPro" id="IPR037221">
    <property type="entry name" value="H-type_lectin_dom_sf"/>
</dbReference>
<dbReference type="EMBL" id="KB707667">
    <property type="protein sequence ID" value="EMR61277.1"/>
    <property type="molecule type" value="Genomic_DNA"/>
</dbReference>
<organism evidence="3 4">
    <name type="scientific">Eutypa lata (strain UCR-EL1)</name>
    <name type="common">Grapevine dieback disease fungus</name>
    <name type="synonym">Eutypa armeniacae</name>
    <dbReference type="NCBI Taxonomy" id="1287681"/>
    <lineage>
        <taxon>Eukaryota</taxon>
        <taxon>Fungi</taxon>
        <taxon>Dikarya</taxon>
        <taxon>Ascomycota</taxon>
        <taxon>Pezizomycotina</taxon>
        <taxon>Sordariomycetes</taxon>
        <taxon>Xylariomycetidae</taxon>
        <taxon>Xylariales</taxon>
        <taxon>Diatrypaceae</taxon>
        <taxon>Eutypa</taxon>
    </lineage>
</organism>
<dbReference type="GO" id="GO:0007155">
    <property type="term" value="P:cell adhesion"/>
    <property type="evidence" value="ECO:0007669"/>
    <property type="project" value="InterPro"/>
</dbReference>
<dbReference type="eggNOG" id="ENOG502RNMF">
    <property type="taxonomic scope" value="Eukaryota"/>
</dbReference>
<dbReference type="Pfam" id="PF09458">
    <property type="entry name" value="H_lectin"/>
    <property type="match status" value="1"/>
</dbReference>
<dbReference type="KEGG" id="ela:UCREL1_11792"/>
<evidence type="ECO:0000256" key="1">
    <source>
        <dbReference type="SAM" id="MobiDB-lite"/>
    </source>
</evidence>
<dbReference type="SUPFAM" id="SSF141086">
    <property type="entry name" value="Agglutinin HPA-like"/>
    <property type="match status" value="1"/>
</dbReference>